<feature type="binding site" evidence="17">
    <location>
        <position position="439"/>
    </location>
    <ligand>
        <name>(6S)-NADPHX</name>
        <dbReference type="ChEBI" id="CHEBI:64076"/>
    </ligand>
</feature>
<evidence type="ECO:0000256" key="3">
    <source>
        <dbReference type="ARBA" id="ARBA00006001"/>
    </source>
</evidence>
<comment type="cofactor">
    <cofactor evidence="17">
        <name>Mg(2+)</name>
        <dbReference type="ChEBI" id="CHEBI:18420"/>
    </cofactor>
</comment>
<feature type="binding site" evidence="18">
    <location>
        <begin position="57"/>
        <end position="61"/>
    </location>
    <ligand>
        <name>(6S)-NADPHX</name>
        <dbReference type="ChEBI" id="CHEBI:64076"/>
    </ligand>
</feature>
<evidence type="ECO:0000256" key="10">
    <source>
        <dbReference type="ARBA" id="ARBA00023027"/>
    </source>
</evidence>
<comment type="function">
    <text evidence="18">Catalyzes the epimerization of the S- and R-forms of NAD(P)HX, a damaged form of NAD(P)H that is a result of enzymatic or heat-dependent hydration. This is a prerequisite for the S-specific NAD(P)H-hydrate dehydratase to allow the repair of both epimers of NAD(P)HX.</text>
</comment>
<dbReference type="PANTHER" id="PTHR12592:SF0">
    <property type="entry name" value="ATP-DEPENDENT (S)-NAD(P)H-HYDRATE DEHYDRATASE"/>
    <property type="match status" value="1"/>
</dbReference>
<keyword evidence="5 18" id="KW-0479">Metal-binding</keyword>
<feature type="binding site" evidence="17">
    <location>
        <position position="374"/>
    </location>
    <ligand>
        <name>(6S)-NADPHX</name>
        <dbReference type="ChEBI" id="CHEBI:64076"/>
    </ligand>
</feature>
<dbReference type="RefSeq" id="WP_379810494.1">
    <property type="nucleotide sequence ID" value="NZ_JBHUPC010000010.1"/>
</dbReference>
<comment type="catalytic activity">
    <reaction evidence="16 17 19">
        <text>(6S)-NADPHX + ADP = AMP + phosphate + NADPH + H(+)</text>
        <dbReference type="Rhea" id="RHEA:32235"/>
        <dbReference type="ChEBI" id="CHEBI:15378"/>
        <dbReference type="ChEBI" id="CHEBI:43474"/>
        <dbReference type="ChEBI" id="CHEBI:57783"/>
        <dbReference type="ChEBI" id="CHEBI:64076"/>
        <dbReference type="ChEBI" id="CHEBI:456215"/>
        <dbReference type="ChEBI" id="CHEBI:456216"/>
        <dbReference type="EC" id="4.2.1.136"/>
    </reaction>
</comment>
<dbReference type="NCBIfam" id="TIGR00196">
    <property type="entry name" value="yjeF_cterm"/>
    <property type="match status" value="1"/>
</dbReference>
<keyword evidence="13" id="KW-0511">Multifunctional enzyme</keyword>
<dbReference type="SUPFAM" id="SSF53613">
    <property type="entry name" value="Ribokinase-like"/>
    <property type="match status" value="1"/>
</dbReference>
<dbReference type="Gene3D" id="3.40.50.10260">
    <property type="entry name" value="YjeF N-terminal domain"/>
    <property type="match status" value="1"/>
</dbReference>
<dbReference type="NCBIfam" id="TIGR00197">
    <property type="entry name" value="yjeF_nterm"/>
    <property type="match status" value="1"/>
</dbReference>
<comment type="catalytic activity">
    <reaction evidence="15 17 19">
        <text>(6S)-NADHX + ADP = AMP + phosphate + NADH + H(+)</text>
        <dbReference type="Rhea" id="RHEA:32223"/>
        <dbReference type="ChEBI" id="CHEBI:15378"/>
        <dbReference type="ChEBI" id="CHEBI:43474"/>
        <dbReference type="ChEBI" id="CHEBI:57945"/>
        <dbReference type="ChEBI" id="CHEBI:64074"/>
        <dbReference type="ChEBI" id="CHEBI:456215"/>
        <dbReference type="ChEBI" id="CHEBI:456216"/>
        <dbReference type="EC" id="4.2.1.136"/>
    </reaction>
</comment>
<comment type="cofactor">
    <cofactor evidence="18 19">
        <name>K(+)</name>
        <dbReference type="ChEBI" id="CHEBI:29103"/>
    </cofactor>
    <text evidence="18 19">Binds 1 potassium ion per subunit.</text>
</comment>
<comment type="function">
    <text evidence="14 19">Bifunctional enzyme that catalyzes the epimerization of the S- and R-forms of NAD(P)HX and the dehydration of the S-form of NAD(P)HX at the expense of ADP, which is converted to AMP. This allows the repair of both epimers of NAD(P)HX, a damaged form of NAD(P)H that is a result of enzymatic or heat-dependent hydration.</text>
</comment>
<dbReference type="HAMAP" id="MF_01966">
    <property type="entry name" value="NADHX_epimerase"/>
    <property type="match status" value="1"/>
</dbReference>
<feature type="domain" description="YjeF C-terminal" evidence="20">
    <location>
        <begin position="227"/>
        <end position="498"/>
    </location>
</feature>
<reference evidence="23" key="1">
    <citation type="journal article" date="2019" name="Int. J. Syst. Evol. Microbiol.">
        <title>The Global Catalogue of Microorganisms (GCM) 10K type strain sequencing project: providing services to taxonomists for standard genome sequencing and annotation.</title>
        <authorList>
            <consortium name="The Broad Institute Genomics Platform"/>
            <consortium name="The Broad Institute Genome Sequencing Center for Infectious Disease"/>
            <person name="Wu L."/>
            <person name="Ma J."/>
        </authorList>
    </citation>
    <scope>NUCLEOTIDE SEQUENCE [LARGE SCALE GENOMIC DNA]</scope>
    <source>
        <strain evidence="23">KCTC 22671</strain>
    </source>
</reference>
<dbReference type="InterPro" id="IPR030677">
    <property type="entry name" value="Nnr"/>
</dbReference>
<protein>
    <recommendedName>
        <fullName evidence="19">Bifunctional NAD(P)H-hydrate repair enzyme</fullName>
    </recommendedName>
    <alternativeName>
        <fullName evidence="19">Nicotinamide nucleotide repair protein</fullName>
    </alternativeName>
    <domain>
        <recommendedName>
            <fullName evidence="19">ADP-dependent (S)-NAD(P)H-hydrate dehydratase</fullName>
            <ecNumber evidence="19">4.2.1.136</ecNumber>
        </recommendedName>
        <alternativeName>
            <fullName evidence="19">ADP-dependent NAD(P)HX dehydratase</fullName>
        </alternativeName>
    </domain>
    <domain>
        <recommendedName>
            <fullName evidence="19">NAD(P)H-hydrate epimerase</fullName>
            <ecNumber evidence="19">5.1.99.6</ecNumber>
        </recommendedName>
    </domain>
</protein>
<evidence type="ECO:0000256" key="9">
    <source>
        <dbReference type="ARBA" id="ARBA00022958"/>
    </source>
</evidence>
<dbReference type="SUPFAM" id="SSF64153">
    <property type="entry name" value="YjeF N-terminal domain-like"/>
    <property type="match status" value="1"/>
</dbReference>
<feature type="binding site" evidence="17">
    <location>
        <position position="438"/>
    </location>
    <ligand>
        <name>AMP</name>
        <dbReference type="ChEBI" id="CHEBI:456215"/>
    </ligand>
</feature>
<evidence type="ECO:0000256" key="4">
    <source>
        <dbReference type="ARBA" id="ARBA00009524"/>
    </source>
</evidence>
<evidence type="ECO:0000313" key="22">
    <source>
        <dbReference type="EMBL" id="MFD2890971.1"/>
    </source>
</evidence>
<feature type="binding site" evidence="18">
    <location>
        <position position="125"/>
    </location>
    <ligand>
        <name>K(+)</name>
        <dbReference type="ChEBI" id="CHEBI:29103"/>
    </ligand>
</feature>
<keyword evidence="9 18" id="KW-0630">Potassium</keyword>
<feature type="binding site" evidence="18">
    <location>
        <position position="158"/>
    </location>
    <ligand>
        <name>(6S)-NADPHX</name>
        <dbReference type="ChEBI" id="CHEBI:64076"/>
    </ligand>
</feature>
<evidence type="ECO:0000256" key="13">
    <source>
        <dbReference type="ARBA" id="ARBA00023268"/>
    </source>
</evidence>
<dbReference type="InterPro" id="IPR036652">
    <property type="entry name" value="YjeF_N_dom_sf"/>
</dbReference>
<comment type="caution">
    <text evidence="22">The sequence shown here is derived from an EMBL/GenBank/DDBJ whole genome shotgun (WGS) entry which is preliminary data.</text>
</comment>
<comment type="function">
    <text evidence="17">Catalyzes the dehydration of the S-form of NAD(P)HX at the expense of ADP, which is converted to AMP. Together with NAD(P)HX epimerase, which catalyzes the epimerization of the S- and R-forms, the enzyme allows the repair of both epimers of NAD(P)HX, a damaged form of NAD(P)H that is a result of enzymatic or heat-dependent hydration.</text>
</comment>
<feature type="binding site" evidence="18">
    <location>
        <position position="58"/>
    </location>
    <ligand>
        <name>K(+)</name>
        <dbReference type="ChEBI" id="CHEBI:29103"/>
    </ligand>
</feature>
<evidence type="ECO:0000256" key="1">
    <source>
        <dbReference type="ARBA" id="ARBA00000013"/>
    </source>
</evidence>
<comment type="similarity">
    <text evidence="18">Belongs to the NnrE/AIBP family.</text>
</comment>
<gene>
    <name evidence="18" type="primary">nnrE</name>
    <name evidence="17" type="synonym">nnrD</name>
    <name evidence="22" type="ORF">ACFS5J_02975</name>
</gene>
<feature type="binding site" evidence="17">
    <location>
        <position position="262"/>
    </location>
    <ligand>
        <name>(6S)-NADPHX</name>
        <dbReference type="ChEBI" id="CHEBI:64076"/>
    </ligand>
</feature>
<proteinExistence type="inferred from homology"/>
<evidence type="ECO:0000256" key="2">
    <source>
        <dbReference type="ARBA" id="ARBA00000909"/>
    </source>
</evidence>
<comment type="caution">
    <text evidence="17">Lacks conserved residue(s) required for the propagation of feature annotation.</text>
</comment>
<accession>A0ABW5YIY7</accession>
<dbReference type="PANTHER" id="PTHR12592">
    <property type="entry name" value="ATP-DEPENDENT (S)-NAD(P)H-HYDRATE DEHYDRATASE FAMILY MEMBER"/>
    <property type="match status" value="1"/>
</dbReference>
<evidence type="ECO:0000256" key="18">
    <source>
        <dbReference type="HAMAP-Rule" id="MF_01966"/>
    </source>
</evidence>
<dbReference type="EC" id="4.2.1.136" evidence="19"/>
<sequence length="504" mass="55330">MKILTAQQLKRVDQITLEKENITSIELMERAANTCAEWIIKHYKTHHNFYIFCGSGNNGGDGLAIARILKLKHYIVSVFIVSNAAYSDEFEENFERWQKTGGPTKSLHSDDDFPDLSNKNIVIIDALFGIGLNREVKGLTATLINTLNHADNDIISIDIPSGLHADNNATNLHAPIIRATHTLTFELPKIALLLPENQEFSGSLNLLSIGLNQNAIAQQESNYEWVTAAYFHNRIPKRNKFSHKGTFGHVKIVAGSLGKIGAAILSSKAALRTGAGLVTAEIPYCGYTAMQSANPEVMVIPNGEKHLDKRIDLDDYHIAIGPGIGINEDTEKETIRLISRTTEPLVIDADALNILAEHKEDWDKIPRFSILTPHPKELSRWIGHWKNDFEKLELTANLAEELGIYIIIKGAYTTTVTPKRNFFFNSSGNPGMATAGSGDVLTGILIALLAQGYSSEISCLLGTYLHGCAGDLVALEKGEPAVIASDIIENLGKAYLQLTKIPQS</sequence>
<evidence type="ECO:0000256" key="16">
    <source>
        <dbReference type="ARBA" id="ARBA00049209"/>
    </source>
</evidence>
<evidence type="ECO:0000259" key="21">
    <source>
        <dbReference type="PROSITE" id="PS51385"/>
    </source>
</evidence>
<dbReference type="PROSITE" id="PS51383">
    <property type="entry name" value="YJEF_C_3"/>
    <property type="match status" value="1"/>
</dbReference>
<dbReference type="EMBL" id="JBHUPC010000010">
    <property type="protein sequence ID" value="MFD2890971.1"/>
    <property type="molecule type" value="Genomic_DNA"/>
</dbReference>
<feature type="binding site" evidence="18">
    <location>
        <begin position="129"/>
        <end position="135"/>
    </location>
    <ligand>
        <name>(6S)-NADPHX</name>
        <dbReference type="ChEBI" id="CHEBI:64076"/>
    </ligand>
</feature>
<dbReference type="Gene3D" id="3.40.1190.20">
    <property type="match status" value="1"/>
</dbReference>
<evidence type="ECO:0000259" key="20">
    <source>
        <dbReference type="PROSITE" id="PS51383"/>
    </source>
</evidence>
<dbReference type="CDD" id="cd01171">
    <property type="entry name" value="YXKO-related"/>
    <property type="match status" value="1"/>
</dbReference>
<dbReference type="PIRSF" id="PIRSF017184">
    <property type="entry name" value="Nnr"/>
    <property type="match status" value="1"/>
</dbReference>
<feature type="domain" description="YjeF N-terminal" evidence="21">
    <location>
        <begin position="9"/>
        <end position="217"/>
    </location>
</feature>
<dbReference type="InterPro" id="IPR000631">
    <property type="entry name" value="CARKD"/>
</dbReference>
<evidence type="ECO:0000256" key="19">
    <source>
        <dbReference type="PIRNR" id="PIRNR017184"/>
    </source>
</evidence>
<keyword evidence="8 17" id="KW-0521">NADP</keyword>
<keyword evidence="10 17" id="KW-0520">NAD</keyword>
<comment type="similarity">
    <text evidence="17">Belongs to the NnrD/CARKD family.</text>
</comment>
<dbReference type="PROSITE" id="PS51385">
    <property type="entry name" value="YJEF_N"/>
    <property type="match status" value="1"/>
</dbReference>
<evidence type="ECO:0000256" key="14">
    <source>
        <dbReference type="ARBA" id="ARBA00025153"/>
    </source>
</evidence>
<organism evidence="22 23">
    <name type="scientific">Flavobacterium chuncheonense</name>
    <dbReference type="NCBI Taxonomy" id="2026653"/>
    <lineage>
        <taxon>Bacteria</taxon>
        <taxon>Pseudomonadati</taxon>
        <taxon>Bacteroidota</taxon>
        <taxon>Flavobacteriia</taxon>
        <taxon>Flavobacteriales</taxon>
        <taxon>Flavobacteriaceae</taxon>
        <taxon>Flavobacterium</taxon>
    </lineage>
</organism>
<dbReference type="Pfam" id="PF03853">
    <property type="entry name" value="YjeF_N"/>
    <property type="match status" value="1"/>
</dbReference>
<comment type="catalytic activity">
    <reaction evidence="2 18 19">
        <text>(6R)-NADPHX = (6S)-NADPHX</text>
        <dbReference type="Rhea" id="RHEA:32227"/>
        <dbReference type="ChEBI" id="CHEBI:64076"/>
        <dbReference type="ChEBI" id="CHEBI:64077"/>
        <dbReference type="EC" id="5.1.99.6"/>
    </reaction>
</comment>
<dbReference type="Pfam" id="PF01256">
    <property type="entry name" value="Carb_kinase"/>
    <property type="match status" value="1"/>
</dbReference>
<evidence type="ECO:0000256" key="15">
    <source>
        <dbReference type="ARBA" id="ARBA00048238"/>
    </source>
</evidence>
<dbReference type="PROSITE" id="PS01050">
    <property type="entry name" value="YJEF_C_2"/>
    <property type="match status" value="1"/>
</dbReference>
<comment type="similarity">
    <text evidence="4 19">In the C-terminal section; belongs to the NnrD/CARKD family.</text>
</comment>
<evidence type="ECO:0000313" key="23">
    <source>
        <dbReference type="Proteomes" id="UP001597534"/>
    </source>
</evidence>
<comment type="subunit">
    <text evidence="17">Homotetramer.</text>
</comment>
<dbReference type="HAMAP" id="MF_01965">
    <property type="entry name" value="NADHX_dehydratase"/>
    <property type="match status" value="1"/>
</dbReference>
<keyword evidence="12 17" id="KW-0456">Lyase</keyword>
<comment type="catalytic activity">
    <reaction evidence="1 18 19">
        <text>(6R)-NADHX = (6S)-NADHX</text>
        <dbReference type="Rhea" id="RHEA:32215"/>
        <dbReference type="ChEBI" id="CHEBI:64074"/>
        <dbReference type="ChEBI" id="CHEBI:64075"/>
        <dbReference type="EC" id="5.1.99.6"/>
    </reaction>
</comment>
<comment type="similarity">
    <text evidence="3 19">In the N-terminal section; belongs to the NnrE/AIBP family.</text>
</comment>
<evidence type="ECO:0000256" key="17">
    <source>
        <dbReference type="HAMAP-Rule" id="MF_01965"/>
    </source>
</evidence>
<evidence type="ECO:0000256" key="8">
    <source>
        <dbReference type="ARBA" id="ARBA00022857"/>
    </source>
</evidence>
<keyword evidence="7 17" id="KW-0067">ATP-binding</keyword>
<feature type="binding site" evidence="17">
    <location>
        <position position="323"/>
    </location>
    <ligand>
        <name>(6S)-NADPHX</name>
        <dbReference type="ChEBI" id="CHEBI:64076"/>
    </ligand>
</feature>
<dbReference type="EC" id="5.1.99.6" evidence="19"/>
<evidence type="ECO:0000256" key="6">
    <source>
        <dbReference type="ARBA" id="ARBA00022741"/>
    </source>
</evidence>
<evidence type="ECO:0000256" key="7">
    <source>
        <dbReference type="ARBA" id="ARBA00022840"/>
    </source>
</evidence>
<name>A0ABW5YIY7_9FLAO</name>
<evidence type="ECO:0000256" key="12">
    <source>
        <dbReference type="ARBA" id="ARBA00023239"/>
    </source>
</evidence>
<evidence type="ECO:0000256" key="5">
    <source>
        <dbReference type="ARBA" id="ARBA00022723"/>
    </source>
</evidence>
<keyword evidence="11 18" id="KW-0413">Isomerase</keyword>
<keyword evidence="6 17" id="KW-0547">Nucleotide-binding</keyword>
<dbReference type="InterPro" id="IPR004443">
    <property type="entry name" value="YjeF_N_dom"/>
</dbReference>
<dbReference type="InterPro" id="IPR029056">
    <property type="entry name" value="Ribokinase-like"/>
</dbReference>
<evidence type="ECO:0000256" key="11">
    <source>
        <dbReference type="ARBA" id="ARBA00023235"/>
    </source>
</evidence>
<keyword evidence="23" id="KW-1185">Reference proteome</keyword>
<feature type="binding site" evidence="18">
    <location>
        <position position="161"/>
    </location>
    <ligand>
        <name>K(+)</name>
        <dbReference type="ChEBI" id="CHEBI:29103"/>
    </ligand>
</feature>
<dbReference type="InterPro" id="IPR017953">
    <property type="entry name" value="Carbohydrate_kinase_pred_CS"/>
</dbReference>
<dbReference type="Proteomes" id="UP001597534">
    <property type="component" value="Unassembled WGS sequence"/>
</dbReference>